<protein>
    <submittedName>
        <fullName evidence="2">Uncharacterized protein</fullName>
    </submittedName>
</protein>
<name>A0A200QP78_MACCD</name>
<reference evidence="2 3" key="1">
    <citation type="journal article" date="2017" name="Mol. Plant">
        <title>The Genome of Medicinal Plant Macleaya cordata Provides New Insights into Benzylisoquinoline Alkaloids Metabolism.</title>
        <authorList>
            <person name="Liu X."/>
            <person name="Liu Y."/>
            <person name="Huang P."/>
            <person name="Ma Y."/>
            <person name="Qing Z."/>
            <person name="Tang Q."/>
            <person name="Cao H."/>
            <person name="Cheng P."/>
            <person name="Zheng Y."/>
            <person name="Yuan Z."/>
            <person name="Zhou Y."/>
            <person name="Liu J."/>
            <person name="Tang Z."/>
            <person name="Zhuo Y."/>
            <person name="Zhang Y."/>
            <person name="Yu L."/>
            <person name="Huang J."/>
            <person name="Yang P."/>
            <person name="Peng Q."/>
            <person name="Zhang J."/>
            <person name="Jiang W."/>
            <person name="Zhang Z."/>
            <person name="Lin K."/>
            <person name="Ro D.K."/>
            <person name="Chen X."/>
            <person name="Xiong X."/>
            <person name="Shang Y."/>
            <person name="Huang S."/>
            <person name="Zeng J."/>
        </authorList>
    </citation>
    <scope>NUCLEOTIDE SEQUENCE [LARGE SCALE GENOMIC DNA]</scope>
    <source>
        <strain evidence="3">cv. BLH2017</strain>
        <tissue evidence="2">Root</tissue>
    </source>
</reference>
<comment type="caution">
    <text evidence="2">The sequence shown here is derived from an EMBL/GenBank/DDBJ whole genome shotgun (WGS) entry which is preliminary data.</text>
</comment>
<feature type="compositionally biased region" description="Polar residues" evidence="1">
    <location>
        <begin position="38"/>
        <end position="65"/>
    </location>
</feature>
<sequence length="90" mass="9407">MDDDNKDDEDLFRMGDTLRHIAMRHRLVFSMRSTTVVDSSSSPMQIAQTETSSTGPANSGETFSSEPVEGGSRISGGAGGVGVSGGRKVG</sequence>
<dbReference type="Proteomes" id="UP000195402">
    <property type="component" value="Unassembled WGS sequence"/>
</dbReference>
<evidence type="ECO:0000256" key="1">
    <source>
        <dbReference type="SAM" id="MobiDB-lite"/>
    </source>
</evidence>
<feature type="compositionally biased region" description="Gly residues" evidence="1">
    <location>
        <begin position="73"/>
        <end position="90"/>
    </location>
</feature>
<accession>A0A200QP78</accession>
<feature type="region of interest" description="Disordered" evidence="1">
    <location>
        <begin position="38"/>
        <end position="90"/>
    </location>
</feature>
<dbReference type="STRING" id="56857.A0A200QP78"/>
<evidence type="ECO:0000313" key="2">
    <source>
        <dbReference type="EMBL" id="OVA12271.1"/>
    </source>
</evidence>
<proteinExistence type="predicted"/>
<evidence type="ECO:0000313" key="3">
    <source>
        <dbReference type="Proteomes" id="UP000195402"/>
    </source>
</evidence>
<dbReference type="EMBL" id="MVGT01001410">
    <property type="protein sequence ID" value="OVA12271.1"/>
    <property type="molecule type" value="Genomic_DNA"/>
</dbReference>
<dbReference type="InParanoid" id="A0A200QP78"/>
<organism evidence="2 3">
    <name type="scientific">Macleaya cordata</name>
    <name type="common">Five-seeded plume-poppy</name>
    <name type="synonym">Bocconia cordata</name>
    <dbReference type="NCBI Taxonomy" id="56857"/>
    <lineage>
        <taxon>Eukaryota</taxon>
        <taxon>Viridiplantae</taxon>
        <taxon>Streptophyta</taxon>
        <taxon>Embryophyta</taxon>
        <taxon>Tracheophyta</taxon>
        <taxon>Spermatophyta</taxon>
        <taxon>Magnoliopsida</taxon>
        <taxon>Ranunculales</taxon>
        <taxon>Papaveraceae</taxon>
        <taxon>Papaveroideae</taxon>
        <taxon>Macleaya</taxon>
    </lineage>
</organism>
<gene>
    <name evidence="2" type="ORF">BVC80_1779g46</name>
</gene>
<dbReference type="AlphaFoldDB" id="A0A200QP78"/>
<dbReference type="OrthoDB" id="8062037at2759"/>
<keyword evidence="3" id="KW-1185">Reference proteome</keyword>